<accession>J9GH07</accession>
<organism evidence="2">
    <name type="scientific">gut metagenome</name>
    <dbReference type="NCBI Taxonomy" id="749906"/>
    <lineage>
        <taxon>unclassified sequences</taxon>
        <taxon>metagenomes</taxon>
        <taxon>organismal metagenomes</taxon>
    </lineage>
</organism>
<feature type="non-terminal residue" evidence="2">
    <location>
        <position position="29"/>
    </location>
</feature>
<sequence length="29" mass="2954">MFNDGKGEGGAEGENNGFGSGEEQKPTPI</sequence>
<dbReference type="EMBL" id="AMCI01004153">
    <property type="protein sequence ID" value="EJW98679.1"/>
    <property type="molecule type" value="Genomic_DNA"/>
</dbReference>
<reference evidence="2" key="1">
    <citation type="journal article" date="2012" name="PLoS ONE">
        <title>Gene sets for utilization of primary and secondary nutrition supplies in the distal gut of endangered iberian lynx.</title>
        <authorList>
            <person name="Alcaide M."/>
            <person name="Messina E."/>
            <person name="Richter M."/>
            <person name="Bargiela R."/>
            <person name="Peplies J."/>
            <person name="Huws S.A."/>
            <person name="Newbold C.J."/>
            <person name="Golyshin P.N."/>
            <person name="Simon M.A."/>
            <person name="Lopez G."/>
            <person name="Yakimov M.M."/>
            <person name="Ferrer M."/>
        </authorList>
    </citation>
    <scope>NUCLEOTIDE SEQUENCE</scope>
</reference>
<feature type="compositionally biased region" description="Gly residues" evidence="1">
    <location>
        <begin position="10"/>
        <end position="20"/>
    </location>
</feature>
<gene>
    <name evidence="2" type="ORF">EVA_13213</name>
</gene>
<comment type="caution">
    <text evidence="2">The sequence shown here is derived from an EMBL/GenBank/DDBJ whole genome shotgun (WGS) entry which is preliminary data.</text>
</comment>
<dbReference type="AlphaFoldDB" id="J9GH07"/>
<evidence type="ECO:0000256" key="1">
    <source>
        <dbReference type="SAM" id="MobiDB-lite"/>
    </source>
</evidence>
<evidence type="ECO:0000313" key="2">
    <source>
        <dbReference type="EMBL" id="EJW98679.1"/>
    </source>
</evidence>
<name>J9GH07_9ZZZZ</name>
<protein>
    <submittedName>
        <fullName evidence="2">Uncharacterized protein</fullName>
    </submittedName>
</protein>
<proteinExistence type="predicted"/>
<feature type="region of interest" description="Disordered" evidence="1">
    <location>
        <begin position="1"/>
        <end position="29"/>
    </location>
</feature>